<keyword evidence="2" id="KW-0418">Kinase</keyword>
<accession>A0A5J4U872</accession>
<dbReference type="Proteomes" id="UP000324800">
    <property type="component" value="Unassembled WGS sequence"/>
</dbReference>
<dbReference type="InterPro" id="IPR015943">
    <property type="entry name" value="WD40/YVTN_repeat-like_dom_sf"/>
</dbReference>
<feature type="region of interest" description="Disordered" evidence="1">
    <location>
        <begin position="372"/>
        <end position="423"/>
    </location>
</feature>
<evidence type="ECO:0000313" key="3">
    <source>
        <dbReference type="Proteomes" id="UP000324800"/>
    </source>
</evidence>
<dbReference type="InterPro" id="IPR036322">
    <property type="entry name" value="WD40_repeat_dom_sf"/>
</dbReference>
<reference evidence="2 3" key="1">
    <citation type="submission" date="2019-03" db="EMBL/GenBank/DDBJ databases">
        <title>Single cell metagenomics reveals metabolic interactions within the superorganism composed of flagellate Streblomastix strix and complex community of Bacteroidetes bacteria on its surface.</title>
        <authorList>
            <person name="Treitli S.C."/>
            <person name="Kolisko M."/>
            <person name="Husnik F."/>
            <person name="Keeling P."/>
            <person name="Hampl V."/>
        </authorList>
    </citation>
    <scope>NUCLEOTIDE SEQUENCE [LARGE SCALE GENOMIC DNA]</scope>
    <source>
        <strain evidence="2">ST1C</strain>
    </source>
</reference>
<dbReference type="PANTHER" id="PTHR45589:SF1">
    <property type="entry name" value="WD REPEAT DOMAIN 62, ISOFORM G"/>
    <property type="match status" value="1"/>
</dbReference>
<protein>
    <submittedName>
        <fullName evidence="2">Putative mitogen-activated protein kinase-binding protein1</fullName>
    </submittedName>
</protein>
<evidence type="ECO:0000256" key="1">
    <source>
        <dbReference type="SAM" id="MobiDB-lite"/>
    </source>
</evidence>
<dbReference type="AlphaFoldDB" id="A0A5J4U872"/>
<sequence length="423" mass="48102">ESGPNGKVAVWDAESKIFLRDLIGHKEGVRIVGFSHTMKNMKGRMLDPKFIVSIGEGCSDVMILWKWKEGIAISVNRMPYIINSISFGHGESTFCTVGNQHAKLWSFTDQVIENNKQVLLSESQYEKQNIWDGNIENEFNPLEGRNFIIGAMRDSNIMDVQYSFGGGNDTKINNNNNNNNNSNNQDNDQLDDIDYQLEDERHMIYMVTNRCILCLLDDQSRRIMKFVRLQPENAKPVSQVSLSVNYSFIAVGCDQQPIQLFCTKTLQHIGTLPMPPPIGTADFASFVRNQQRITSGKEEQEGLNYTEQSTLCLRTIMKDSGASIVVVYSDHSMILWDSQWSQLNEIPLIYQQAVHDHELTSLDYSPAGFGWKKEHKHDKHHKGSKDGQLKQDKDITDKSNRNIDNNAEEMEREGKSPYLLASG</sequence>
<gene>
    <name evidence="2" type="ORF">EZS28_037746</name>
</gene>
<dbReference type="PANTHER" id="PTHR45589">
    <property type="entry name" value="WD REPEAT DOMAIN 62, ISOFORM G"/>
    <property type="match status" value="1"/>
</dbReference>
<feature type="compositionally biased region" description="Low complexity" evidence="1">
    <location>
        <begin position="169"/>
        <end position="187"/>
    </location>
</feature>
<evidence type="ECO:0000313" key="2">
    <source>
        <dbReference type="EMBL" id="KAA6366727.1"/>
    </source>
</evidence>
<proteinExistence type="predicted"/>
<feature type="compositionally biased region" description="Basic and acidic residues" evidence="1">
    <location>
        <begin position="384"/>
        <end position="401"/>
    </location>
</feature>
<feature type="compositionally biased region" description="Basic residues" evidence="1">
    <location>
        <begin position="373"/>
        <end position="383"/>
    </location>
</feature>
<dbReference type="OrthoDB" id="6252103at2759"/>
<dbReference type="Gene3D" id="2.130.10.10">
    <property type="entry name" value="YVTN repeat-like/Quinoprotein amine dehydrogenase"/>
    <property type="match status" value="2"/>
</dbReference>
<organism evidence="2 3">
    <name type="scientific">Streblomastix strix</name>
    <dbReference type="NCBI Taxonomy" id="222440"/>
    <lineage>
        <taxon>Eukaryota</taxon>
        <taxon>Metamonada</taxon>
        <taxon>Preaxostyla</taxon>
        <taxon>Oxymonadida</taxon>
        <taxon>Streblomastigidae</taxon>
        <taxon>Streblomastix</taxon>
    </lineage>
</organism>
<feature type="region of interest" description="Disordered" evidence="1">
    <location>
        <begin position="168"/>
        <end position="189"/>
    </location>
</feature>
<feature type="non-terminal residue" evidence="2">
    <location>
        <position position="1"/>
    </location>
</feature>
<feature type="non-terminal residue" evidence="2">
    <location>
        <position position="423"/>
    </location>
</feature>
<comment type="caution">
    <text evidence="2">The sequence shown here is derived from an EMBL/GenBank/DDBJ whole genome shotgun (WGS) entry which is preliminary data.</text>
</comment>
<name>A0A5J4U872_9EUKA</name>
<dbReference type="SUPFAM" id="SSF50978">
    <property type="entry name" value="WD40 repeat-like"/>
    <property type="match status" value="1"/>
</dbReference>
<keyword evidence="2" id="KW-0808">Transferase</keyword>
<dbReference type="EMBL" id="SNRW01019061">
    <property type="protein sequence ID" value="KAA6366727.1"/>
    <property type="molecule type" value="Genomic_DNA"/>
</dbReference>
<dbReference type="InterPro" id="IPR052779">
    <property type="entry name" value="WDR62"/>
</dbReference>
<dbReference type="GO" id="GO:0016301">
    <property type="term" value="F:kinase activity"/>
    <property type="evidence" value="ECO:0007669"/>
    <property type="project" value="UniProtKB-KW"/>
</dbReference>